<dbReference type="KEGG" id="asoc:CB4_01563"/>
<name>A0A0U5B9I0_9BACL</name>
<sequence length="68" mass="7984">MKTRLITFFLCTLAFIGIFYGTWRMIDKFNHETSPQAHHGLLDLSTWDFTKDGAVPLKGEWEFYPNQT</sequence>
<dbReference type="AlphaFoldDB" id="A0A0U5B9I0"/>
<accession>A0A0U5B9I0</accession>
<protein>
    <submittedName>
        <fullName evidence="1">Uncharacterized protein</fullName>
    </submittedName>
</protein>
<evidence type="ECO:0000313" key="2">
    <source>
        <dbReference type="Proteomes" id="UP000217696"/>
    </source>
</evidence>
<dbReference type="RefSeq" id="WP_096464685.1">
    <property type="nucleotide sequence ID" value="NZ_AP017312.1"/>
</dbReference>
<proteinExistence type="predicted"/>
<gene>
    <name evidence="1" type="ORF">CB4_01563</name>
</gene>
<keyword evidence="2" id="KW-1185">Reference proteome</keyword>
<dbReference type="Proteomes" id="UP000217696">
    <property type="component" value="Chromosome"/>
</dbReference>
<organism evidence="1 2">
    <name type="scientific">Aneurinibacillus soli</name>
    <dbReference type="NCBI Taxonomy" id="1500254"/>
    <lineage>
        <taxon>Bacteria</taxon>
        <taxon>Bacillati</taxon>
        <taxon>Bacillota</taxon>
        <taxon>Bacilli</taxon>
        <taxon>Bacillales</taxon>
        <taxon>Paenibacillaceae</taxon>
        <taxon>Aneurinibacillus group</taxon>
        <taxon>Aneurinibacillus</taxon>
    </lineage>
</organism>
<dbReference type="OrthoDB" id="9809348at2"/>
<reference evidence="1 2" key="1">
    <citation type="submission" date="2015-12" db="EMBL/GenBank/DDBJ databases">
        <title>Genome sequence of Aneurinibacillus soli.</title>
        <authorList>
            <person name="Lee J.S."/>
            <person name="Lee K.C."/>
            <person name="Kim K.K."/>
            <person name="Lee B.W."/>
        </authorList>
    </citation>
    <scope>NUCLEOTIDE SEQUENCE [LARGE SCALE GENOMIC DNA]</scope>
    <source>
        <strain evidence="1 2">CB4</strain>
    </source>
</reference>
<dbReference type="EMBL" id="AP017312">
    <property type="protein sequence ID" value="BAU27389.1"/>
    <property type="molecule type" value="Genomic_DNA"/>
</dbReference>
<evidence type="ECO:0000313" key="1">
    <source>
        <dbReference type="EMBL" id="BAU27389.1"/>
    </source>
</evidence>